<evidence type="ECO:0000313" key="1">
    <source>
        <dbReference type="EMBL" id="CAG8798144.1"/>
    </source>
</evidence>
<dbReference type="AlphaFoldDB" id="A0A9N9P7S5"/>
<sequence>MELVISYKIEIKRGNYDLQFHSFSAFSPLFIATGRSKYAQSTTHFLAQVSEDPFLQRLLHYACLVNLTYLGHYLALDEAIEVYRVKCVKQNIKPNIMNNEKLKLQILSVQPEIDRVKILISDYMEDII</sequence>
<name>A0A9N9P7S5_9GLOM</name>
<keyword evidence="2" id="KW-1185">Reference proteome</keyword>
<dbReference type="OrthoDB" id="2383622at2759"/>
<gene>
    <name evidence="1" type="ORF">CPELLU_LOCUS17499</name>
</gene>
<organism evidence="1 2">
    <name type="scientific">Cetraspora pellucida</name>
    <dbReference type="NCBI Taxonomy" id="1433469"/>
    <lineage>
        <taxon>Eukaryota</taxon>
        <taxon>Fungi</taxon>
        <taxon>Fungi incertae sedis</taxon>
        <taxon>Mucoromycota</taxon>
        <taxon>Glomeromycotina</taxon>
        <taxon>Glomeromycetes</taxon>
        <taxon>Diversisporales</taxon>
        <taxon>Gigasporaceae</taxon>
        <taxon>Cetraspora</taxon>
    </lineage>
</organism>
<protein>
    <submittedName>
        <fullName evidence="1">6797_t:CDS:1</fullName>
    </submittedName>
</protein>
<feature type="non-terminal residue" evidence="1">
    <location>
        <position position="128"/>
    </location>
</feature>
<reference evidence="1" key="1">
    <citation type="submission" date="2021-06" db="EMBL/GenBank/DDBJ databases">
        <authorList>
            <person name="Kallberg Y."/>
            <person name="Tangrot J."/>
            <person name="Rosling A."/>
        </authorList>
    </citation>
    <scope>NUCLEOTIDE SEQUENCE</scope>
    <source>
        <strain evidence="1">FL966</strain>
    </source>
</reference>
<comment type="caution">
    <text evidence="1">The sequence shown here is derived from an EMBL/GenBank/DDBJ whole genome shotgun (WGS) entry which is preliminary data.</text>
</comment>
<dbReference type="Proteomes" id="UP000789759">
    <property type="component" value="Unassembled WGS sequence"/>
</dbReference>
<evidence type="ECO:0000313" key="2">
    <source>
        <dbReference type="Proteomes" id="UP000789759"/>
    </source>
</evidence>
<dbReference type="EMBL" id="CAJVQA010029952">
    <property type="protein sequence ID" value="CAG8798144.1"/>
    <property type="molecule type" value="Genomic_DNA"/>
</dbReference>
<proteinExistence type="predicted"/>
<accession>A0A9N9P7S5</accession>